<organism evidence="1 2">
    <name type="scientific">Rhizobium wenxiniae</name>
    <dbReference type="NCBI Taxonomy" id="1737357"/>
    <lineage>
        <taxon>Bacteria</taxon>
        <taxon>Pseudomonadati</taxon>
        <taxon>Pseudomonadota</taxon>
        <taxon>Alphaproteobacteria</taxon>
        <taxon>Hyphomicrobiales</taxon>
        <taxon>Rhizobiaceae</taxon>
        <taxon>Rhizobium/Agrobacterium group</taxon>
        <taxon>Rhizobium</taxon>
    </lineage>
</organism>
<evidence type="ECO:0008006" key="3">
    <source>
        <dbReference type="Google" id="ProtNLM"/>
    </source>
</evidence>
<sequence>MGTVTPVGFNLRWTRPVYVGQSDELDTTIYGPADAIRLMQIHFSHKHGFSYWRAHALCHSALLGTIHQDFARQSFVDAWVEQADPEETHDS</sequence>
<evidence type="ECO:0000313" key="2">
    <source>
        <dbReference type="Proteomes" id="UP000547879"/>
    </source>
</evidence>
<dbReference type="Gene3D" id="6.10.250.730">
    <property type="match status" value="1"/>
</dbReference>
<reference evidence="1 2" key="1">
    <citation type="submission" date="2020-08" db="EMBL/GenBank/DDBJ databases">
        <title>Genomic Encyclopedia of Type Strains, Phase IV (KMG-IV): sequencing the most valuable type-strain genomes for metagenomic binning, comparative biology and taxonomic classification.</title>
        <authorList>
            <person name="Goeker M."/>
        </authorList>
    </citation>
    <scope>NUCLEOTIDE SEQUENCE [LARGE SCALE GENOMIC DNA]</scope>
    <source>
        <strain evidence="1 2">DSM 100734</strain>
    </source>
</reference>
<dbReference type="RefSeq" id="WP_183998138.1">
    <property type="nucleotide sequence ID" value="NZ_BMHW01000018.1"/>
</dbReference>
<dbReference type="Pfam" id="PF06169">
    <property type="entry name" value="DUF982"/>
    <property type="match status" value="1"/>
</dbReference>
<accession>A0A7W9YCS8</accession>
<name>A0A7W9YCS8_9HYPH</name>
<evidence type="ECO:0000313" key="1">
    <source>
        <dbReference type="EMBL" id="MBB6166219.1"/>
    </source>
</evidence>
<protein>
    <recommendedName>
        <fullName evidence="3">DUF982 domain-containing protein</fullName>
    </recommendedName>
</protein>
<dbReference type="Proteomes" id="UP000547879">
    <property type="component" value="Unassembled WGS sequence"/>
</dbReference>
<dbReference type="EMBL" id="JACHEG010000016">
    <property type="protein sequence ID" value="MBB6166219.1"/>
    <property type="molecule type" value="Genomic_DNA"/>
</dbReference>
<comment type="caution">
    <text evidence="1">The sequence shown here is derived from an EMBL/GenBank/DDBJ whole genome shotgun (WGS) entry which is preliminary data.</text>
</comment>
<gene>
    <name evidence="1" type="ORF">HNQ72_006070</name>
</gene>
<dbReference type="InterPro" id="IPR010385">
    <property type="entry name" value="DUF982"/>
</dbReference>
<keyword evidence="2" id="KW-1185">Reference proteome</keyword>
<proteinExistence type="predicted"/>
<dbReference type="AlphaFoldDB" id="A0A7W9YCS8"/>